<evidence type="ECO:0000313" key="1">
    <source>
        <dbReference type="EMBL" id="KNB13756.1"/>
    </source>
</evidence>
<gene>
    <name evidence="1" type="ORF">FOXG_20909</name>
</gene>
<dbReference type="KEGG" id="fox:FOXG_20909"/>
<dbReference type="RefSeq" id="XP_018251801.1">
    <property type="nucleotide sequence ID" value="XM_018401232.1"/>
</dbReference>
<dbReference type="EMBL" id="DS231713">
    <property type="protein sequence ID" value="KNB13756.1"/>
    <property type="molecule type" value="Genomic_DNA"/>
</dbReference>
<sequence length="111" mass="12527">MSYTTSTSLFALAIRHIHISQLYTKTGLPKLSPTFLPTSNQDSAFDPMGLRRLLYSKHSLVPVLIAEISPTAIQASSLACSQHVHLTNYTIKICNRYQPNPFRRCHSWPNL</sequence>
<dbReference type="VEuPathDB" id="FungiDB:FOXG_20909"/>
<dbReference type="GeneID" id="28961615"/>
<reference evidence="1" key="2">
    <citation type="journal article" date="2010" name="Nature">
        <title>Comparative genomics reveals mobile pathogenicity chromosomes in Fusarium.</title>
        <authorList>
            <person name="Ma L.J."/>
            <person name="van der Does H.C."/>
            <person name="Borkovich K.A."/>
            <person name="Coleman J.J."/>
            <person name="Daboussi M.J."/>
            <person name="Di Pietro A."/>
            <person name="Dufresne M."/>
            <person name="Freitag M."/>
            <person name="Grabherr M."/>
            <person name="Henrissat B."/>
            <person name="Houterman P.M."/>
            <person name="Kang S."/>
            <person name="Shim W.B."/>
            <person name="Woloshuk C."/>
            <person name="Xie X."/>
            <person name="Xu J.R."/>
            <person name="Antoniw J."/>
            <person name="Baker S.E."/>
            <person name="Bluhm B.H."/>
            <person name="Breakspear A."/>
            <person name="Brown D.W."/>
            <person name="Butchko R.A."/>
            <person name="Chapman S."/>
            <person name="Coulson R."/>
            <person name="Coutinho P.M."/>
            <person name="Danchin E.G."/>
            <person name="Diener A."/>
            <person name="Gale L.R."/>
            <person name="Gardiner D.M."/>
            <person name="Goff S."/>
            <person name="Hammond-Kosack K.E."/>
            <person name="Hilburn K."/>
            <person name="Hua-Van A."/>
            <person name="Jonkers W."/>
            <person name="Kazan K."/>
            <person name="Kodira C.D."/>
            <person name="Koehrsen M."/>
            <person name="Kumar L."/>
            <person name="Lee Y.H."/>
            <person name="Li L."/>
            <person name="Manners J.M."/>
            <person name="Miranda-Saavedra D."/>
            <person name="Mukherjee M."/>
            <person name="Park G."/>
            <person name="Park J."/>
            <person name="Park S.Y."/>
            <person name="Proctor R.H."/>
            <person name="Regev A."/>
            <person name="Ruiz-Roldan M.C."/>
            <person name="Sain D."/>
            <person name="Sakthikumar S."/>
            <person name="Sykes S."/>
            <person name="Schwartz D.C."/>
            <person name="Turgeon B.G."/>
            <person name="Wapinski I."/>
            <person name="Yoder O."/>
            <person name="Young S."/>
            <person name="Zeng Q."/>
            <person name="Zhou S."/>
            <person name="Galagan J."/>
            <person name="Cuomo C.A."/>
            <person name="Kistler H.C."/>
            <person name="Rep M."/>
        </authorList>
    </citation>
    <scope>NUCLEOTIDE SEQUENCE [LARGE SCALE GENOMIC DNA]</scope>
    <source>
        <strain evidence="1">4287</strain>
    </source>
</reference>
<evidence type="ECO:0000313" key="2">
    <source>
        <dbReference type="Proteomes" id="UP000009097"/>
    </source>
</evidence>
<accession>A0A0J9VSM6</accession>
<proteinExistence type="predicted"/>
<organism evidence="1 2">
    <name type="scientific">Fusarium oxysporum f. sp. lycopersici (strain 4287 / CBS 123668 / FGSC 9935 / NRRL 34936)</name>
    <name type="common">Fusarium vascular wilt of tomato</name>
    <dbReference type="NCBI Taxonomy" id="426428"/>
    <lineage>
        <taxon>Eukaryota</taxon>
        <taxon>Fungi</taxon>
        <taxon>Dikarya</taxon>
        <taxon>Ascomycota</taxon>
        <taxon>Pezizomycotina</taxon>
        <taxon>Sordariomycetes</taxon>
        <taxon>Hypocreomycetidae</taxon>
        <taxon>Hypocreales</taxon>
        <taxon>Nectriaceae</taxon>
        <taxon>Fusarium</taxon>
        <taxon>Fusarium oxysporum species complex</taxon>
    </lineage>
</organism>
<dbReference type="Proteomes" id="UP000009097">
    <property type="component" value="Unassembled WGS sequence"/>
</dbReference>
<reference evidence="1" key="1">
    <citation type="submission" date="2007-04" db="EMBL/GenBank/DDBJ databases">
        <authorList>
            <consortium name="The Broad Institute Genome Sequencing Platform"/>
            <person name="Birren B."/>
            <person name="Lander E."/>
            <person name="Galagan J."/>
            <person name="Nusbaum C."/>
            <person name="Devon K."/>
            <person name="Ma L.-J."/>
            <person name="Jaffe D."/>
            <person name="Butler J."/>
            <person name="Alvarez P."/>
            <person name="Gnerre S."/>
            <person name="Grabherr M."/>
            <person name="Kleber M."/>
            <person name="Mauceli E."/>
            <person name="Brockman W."/>
            <person name="MacCallum I.A."/>
            <person name="Young S."/>
            <person name="LaButti K."/>
            <person name="DeCaprio D."/>
            <person name="Crawford M."/>
            <person name="Koehrsen M."/>
            <person name="Engels R."/>
            <person name="Montgomery P."/>
            <person name="Pearson M."/>
            <person name="Howarth C."/>
            <person name="Larson L."/>
            <person name="White J."/>
            <person name="O'Leary S."/>
            <person name="Kodira C."/>
            <person name="Zeng Q."/>
            <person name="Yandava C."/>
            <person name="Alvarado L."/>
            <person name="Kistler C."/>
            <person name="Shim W.-B."/>
            <person name="Kang S."/>
            <person name="Woloshuk C."/>
        </authorList>
    </citation>
    <scope>NUCLEOTIDE SEQUENCE</scope>
    <source>
        <strain evidence="1">4287</strain>
    </source>
</reference>
<name>A0A0J9VSM6_FUSO4</name>
<dbReference type="AlphaFoldDB" id="A0A0J9VSM6"/>
<protein>
    <submittedName>
        <fullName evidence="1">Uncharacterized protein</fullName>
    </submittedName>
</protein>